<dbReference type="AlphaFoldDB" id="A0A1P8W9N4"/>
<dbReference type="OrthoDB" id="266517at2"/>
<organism evidence="2 3">
    <name type="scientific">Fuerstiella marisgermanici</name>
    <dbReference type="NCBI Taxonomy" id="1891926"/>
    <lineage>
        <taxon>Bacteria</taxon>
        <taxon>Pseudomonadati</taxon>
        <taxon>Planctomycetota</taxon>
        <taxon>Planctomycetia</taxon>
        <taxon>Planctomycetales</taxon>
        <taxon>Planctomycetaceae</taxon>
        <taxon>Fuerstiella</taxon>
    </lineage>
</organism>
<keyword evidence="1" id="KW-0732">Signal</keyword>
<evidence type="ECO:0000313" key="3">
    <source>
        <dbReference type="Proteomes" id="UP000187735"/>
    </source>
</evidence>
<dbReference type="InterPro" id="IPR047750">
    <property type="entry name" value="YdjY-like"/>
</dbReference>
<dbReference type="RefSeq" id="WP_145943904.1">
    <property type="nucleotide sequence ID" value="NZ_CP017641.1"/>
</dbReference>
<protein>
    <submittedName>
        <fullName evidence="2">Uncharacterized protein</fullName>
    </submittedName>
</protein>
<sequence precursor="true">MYESSNTLRRMGTAIVLMALMTGVAKAGDGPAEQLPKPGTIVVDKGRSEVILSAKVQFPEGKPCINEFGERVQAFAGCATAAGGDAKMAAYFVFLVDVPTEDVYKGLTELGCRPMVHYSIQEGRKRSGLSEKTVPEDYLQGDPVVLSVFWKAENGEWVEKAYQDFVVESATVGDKKIEKPWTPHFVFHGSGAIHKSGTGCIACPCDCPGGIIADNRFPIYDPKPLVRFDMSKAPPVGSQVYVRIRAIASR</sequence>
<dbReference type="KEGG" id="fmr:Fuma_00335"/>
<dbReference type="NCBIfam" id="NF040466">
    <property type="entry name" value="ydjY_domain"/>
    <property type="match status" value="1"/>
</dbReference>
<dbReference type="EMBL" id="CP017641">
    <property type="protein sequence ID" value="APZ90751.1"/>
    <property type="molecule type" value="Genomic_DNA"/>
</dbReference>
<gene>
    <name evidence="2" type="ORF">Fuma_00335</name>
</gene>
<evidence type="ECO:0000313" key="2">
    <source>
        <dbReference type="EMBL" id="APZ90751.1"/>
    </source>
</evidence>
<dbReference type="STRING" id="1891926.Fuma_00335"/>
<feature type="signal peptide" evidence="1">
    <location>
        <begin position="1"/>
        <end position="27"/>
    </location>
</feature>
<dbReference type="Proteomes" id="UP000187735">
    <property type="component" value="Chromosome"/>
</dbReference>
<evidence type="ECO:0000256" key="1">
    <source>
        <dbReference type="SAM" id="SignalP"/>
    </source>
</evidence>
<reference evidence="2 3" key="1">
    <citation type="journal article" date="2016" name="Front. Microbiol.">
        <title>Fuerstia marisgermanicae gen. nov., sp. nov., an Unusual Member of the Phylum Planctomycetes from the German Wadden Sea.</title>
        <authorList>
            <person name="Kohn T."/>
            <person name="Heuer A."/>
            <person name="Jogler M."/>
            <person name="Vollmers J."/>
            <person name="Boedeker C."/>
            <person name="Bunk B."/>
            <person name="Rast P."/>
            <person name="Borchert D."/>
            <person name="Glockner I."/>
            <person name="Freese H.M."/>
            <person name="Klenk H.P."/>
            <person name="Overmann J."/>
            <person name="Kaster A.K."/>
            <person name="Rohde M."/>
            <person name="Wiegand S."/>
            <person name="Jogler C."/>
        </authorList>
    </citation>
    <scope>NUCLEOTIDE SEQUENCE [LARGE SCALE GENOMIC DNA]</scope>
    <source>
        <strain evidence="2 3">NH11</strain>
    </source>
</reference>
<proteinExistence type="predicted"/>
<keyword evidence="3" id="KW-1185">Reference proteome</keyword>
<name>A0A1P8W9N4_9PLAN</name>
<feature type="chain" id="PRO_5013111733" evidence="1">
    <location>
        <begin position="28"/>
        <end position="250"/>
    </location>
</feature>
<accession>A0A1P8W9N4</accession>